<feature type="signal peptide" evidence="2">
    <location>
        <begin position="1"/>
        <end position="22"/>
    </location>
</feature>
<dbReference type="PROSITE" id="PS51257">
    <property type="entry name" value="PROKAR_LIPOPROTEIN"/>
    <property type="match status" value="1"/>
</dbReference>
<dbReference type="Gene3D" id="1.20.120.570">
    <property type="entry name" value="YkyA-like"/>
    <property type="match status" value="1"/>
</dbReference>
<evidence type="ECO:0000256" key="1">
    <source>
        <dbReference type="SAM" id="Coils"/>
    </source>
</evidence>
<keyword evidence="2" id="KW-0732">Signal</keyword>
<gene>
    <name evidence="3" type="ORF">ACFFMS_28115</name>
</gene>
<organism evidence="3 4">
    <name type="scientific">Ectobacillus funiculus</name>
    <dbReference type="NCBI Taxonomy" id="137993"/>
    <lineage>
        <taxon>Bacteria</taxon>
        <taxon>Bacillati</taxon>
        <taxon>Bacillota</taxon>
        <taxon>Bacilli</taxon>
        <taxon>Bacillales</taxon>
        <taxon>Bacillaceae</taxon>
        <taxon>Ectobacillus</taxon>
    </lineage>
</organism>
<feature type="chain" id="PRO_5046240524" evidence="2">
    <location>
        <begin position="23"/>
        <end position="218"/>
    </location>
</feature>
<dbReference type="InterPro" id="IPR036785">
    <property type="entry name" value="YkyA-like_sf"/>
</dbReference>
<keyword evidence="1" id="KW-0175">Coiled coil</keyword>
<evidence type="ECO:0000313" key="4">
    <source>
        <dbReference type="Proteomes" id="UP001589609"/>
    </source>
</evidence>
<dbReference type="EMBL" id="JBHMAF010000196">
    <property type="protein sequence ID" value="MFB9762096.1"/>
    <property type="molecule type" value="Genomic_DNA"/>
</dbReference>
<dbReference type="SUPFAM" id="SSF140423">
    <property type="entry name" value="MW0975(SA0943)-like"/>
    <property type="match status" value="1"/>
</dbReference>
<feature type="coiled-coil region" evidence="1">
    <location>
        <begin position="92"/>
        <end position="126"/>
    </location>
</feature>
<dbReference type="Pfam" id="PF10368">
    <property type="entry name" value="YkyA"/>
    <property type="match status" value="1"/>
</dbReference>
<dbReference type="InterPro" id="IPR019454">
    <property type="entry name" value="Lipoprot_YkyA-like"/>
</dbReference>
<proteinExistence type="predicted"/>
<evidence type="ECO:0000256" key="2">
    <source>
        <dbReference type="SAM" id="SignalP"/>
    </source>
</evidence>
<protein>
    <submittedName>
        <fullName evidence="3">YkyA family protein</fullName>
    </submittedName>
</protein>
<reference evidence="3 4" key="1">
    <citation type="submission" date="2024-09" db="EMBL/GenBank/DDBJ databases">
        <authorList>
            <person name="Sun Q."/>
            <person name="Mori K."/>
        </authorList>
    </citation>
    <scope>NUCLEOTIDE SEQUENCE [LARGE SCALE GENOMIC DNA]</scope>
    <source>
        <strain evidence="3 4">JCM 11201</strain>
    </source>
</reference>
<evidence type="ECO:0000313" key="3">
    <source>
        <dbReference type="EMBL" id="MFB9762096.1"/>
    </source>
</evidence>
<keyword evidence="4" id="KW-1185">Reference proteome</keyword>
<sequence>MYKKIALSTALLLCLLSGCFGPKPEEEVYAVFEDAVKQEKTLFEEAKALTALEQENAQLYDSILQGGQEDSDQVKGTVEQALQGLKERTNILAKEQTALEKARSKMKEADQHIRKIEDKKLRKQAEKVVSLYEERFTAFVHMHEAYGKALASEEKLYGMLQTKTEKLKTITDQVQEVNGLYADMRTNNEAFNQLTQQYNQEKVRFYKQANFRIEEKIK</sequence>
<accession>A0ABV5WPU6</accession>
<comment type="caution">
    <text evidence="3">The sequence shown here is derived from an EMBL/GenBank/DDBJ whole genome shotgun (WGS) entry which is preliminary data.</text>
</comment>
<dbReference type="Proteomes" id="UP001589609">
    <property type="component" value="Unassembled WGS sequence"/>
</dbReference>
<dbReference type="RefSeq" id="WP_379952100.1">
    <property type="nucleotide sequence ID" value="NZ_JBHMAF010000196.1"/>
</dbReference>
<name>A0ABV5WPU6_9BACI</name>